<name>A0A1I5ZWM0_9PSEU</name>
<dbReference type="PANTHER" id="PTHR43187:SF2">
    <property type="entry name" value="GAMMA-GLUTAMYL-HERCYNYLCYSTEINE SULFOXIDE HYDROLASE"/>
    <property type="match status" value="1"/>
</dbReference>
<organism evidence="4 5">
    <name type="scientific">Amycolatopsis rubida</name>
    <dbReference type="NCBI Taxonomy" id="112413"/>
    <lineage>
        <taxon>Bacteria</taxon>
        <taxon>Bacillati</taxon>
        <taxon>Actinomycetota</taxon>
        <taxon>Actinomycetes</taxon>
        <taxon>Pseudonocardiales</taxon>
        <taxon>Pseudonocardiaceae</taxon>
        <taxon>Amycolatopsis</taxon>
    </lineage>
</organism>
<keyword evidence="2" id="KW-0378">Hydrolase</keyword>
<reference evidence="4 5" key="1">
    <citation type="submission" date="2016-10" db="EMBL/GenBank/DDBJ databases">
        <authorList>
            <person name="de Groot N.N."/>
        </authorList>
    </citation>
    <scope>NUCLEOTIDE SEQUENCE [LARGE SCALE GENOMIC DNA]</scope>
    <source>
        <strain evidence="4 5">DSM 44637</strain>
    </source>
</reference>
<dbReference type="InterPro" id="IPR017932">
    <property type="entry name" value="GATase_2_dom"/>
</dbReference>
<dbReference type="InterPro" id="IPR017808">
    <property type="entry name" value="EgtC"/>
</dbReference>
<comment type="catalytic activity">
    <reaction evidence="2">
        <text>gamma-L-glutamyl-hercynylcysteine S-oxide + H2O = S-(hercyn-2-yl)-L-cysteine S-oxide + L-glutamate</text>
        <dbReference type="Rhea" id="RHEA:42684"/>
        <dbReference type="ChEBI" id="CHEBI:15377"/>
        <dbReference type="ChEBI" id="CHEBI:29985"/>
        <dbReference type="ChEBI" id="CHEBI:82703"/>
        <dbReference type="ChEBI" id="CHEBI:82706"/>
        <dbReference type="EC" id="3.5.1.118"/>
    </reaction>
</comment>
<dbReference type="InterPro" id="IPR032889">
    <property type="entry name" value="EgtC_Actinobacteria"/>
</dbReference>
<evidence type="ECO:0000259" key="3">
    <source>
        <dbReference type="PROSITE" id="PS51278"/>
    </source>
</evidence>
<dbReference type="UniPathway" id="UPA01014"/>
<dbReference type="HAMAP" id="MF_02036">
    <property type="entry name" value="EgtC"/>
    <property type="match status" value="1"/>
</dbReference>
<accession>A0A1I5ZWM0</accession>
<dbReference type="InterPro" id="IPR026869">
    <property type="entry name" value="EgtC-like"/>
</dbReference>
<dbReference type="Gene3D" id="3.60.20.10">
    <property type="entry name" value="Glutamine Phosphoribosylpyrophosphate, subunit 1, domain 1"/>
    <property type="match status" value="1"/>
</dbReference>
<sequence>MCRHLAYLGAPVSPAELMFAAPHALLVQSYAPLDMRGGGSVNADGFGLGWYPEPGAPPQRYRRREPLWTDQTLPALAASVRTTAFVAAVRNGTTGMPVTEAAAAPFTEGRWLFSHNGVVRGWPGSMRGLAGRLDVAELFTLEAPTDSALLWAWLRARLRAGEEPLEAVTGLVREVEAVAPGSRLNLLLTDGELLVGTAWTHALSVRRTETGVVLASEPCDPDPAWTAVPDRHAVRVTAAGVDVLPLTLERSTAR</sequence>
<dbReference type="EMBL" id="FOWC01000016">
    <property type="protein sequence ID" value="SFQ60782.1"/>
    <property type="molecule type" value="Genomic_DNA"/>
</dbReference>
<comment type="pathway">
    <text evidence="2">Amino-acid biosynthesis; ergothioneine biosynthesis.</text>
</comment>
<dbReference type="InterPro" id="IPR029055">
    <property type="entry name" value="Ntn_hydrolases_N"/>
</dbReference>
<dbReference type="PANTHER" id="PTHR43187">
    <property type="entry name" value="GLUTAMINE AMIDOTRANSFERASE DUG3-RELATED"/>
    <property type="match status" value="1"/>
</dbReference>
<dbReference type="PROSITE" id="PS51278">
    <property type="entry name" value="GATASE_TYPE_2"/>
    <property type="match status" value="1"/>
</dbReference>
<feature type="domain" description="Glutamine amidotransferase type-2" evidence="3">
    <location>
        <begin position="2"/>
        <end position="254"/>
    </location>
</feature>
<dbReference type="EC" id="3.5.1.118" evidence="2"/>
<dbReference type="Pfam" id="PF13230">
    <property type="entry name" value="GATase_4"/>
    <property type="match status" value="1"/>
</dbReference>
<comment type="function">
    <text evidence="2">Catalyzes the hydrolysis of the gamma-glutamyl amide bond of hercynyl-gamma-L-glutamyl-L-cysteine sulfoxide to produce hercynylcysteine sulfoxide, a step in the biosynthesis pathway of ergothioneine.</text>
</comment>
<gene>
    <name evidence="2" type="primary">egtC</name>
    <name evidence="4" type="ORF">SAMN05421854_116157</name>
</gene>
<dbReference type="OrthoDB" id="9804310at2"/>
<dbReference type="InterPro" id="IPR052373">
    <property type="entry name" value="Gamma-glu_amide_hydrolase"/>
</dbReference>
<evidence type="ECO:0000313" key="4">
    <source>
        <dbReference type="EMBL" id="SFQ60782.1"/>
    </source>
</evidence>
<proteinExistence type="inferred from homology"/>
<dbReference type="SUPFAM" id="SSF56235">
    <property type="entry name" value="N-terminal nucleophile aminohydrolases (Ntn hydrolases)"/>
    <property type="match status" value="1"/>
</dbReference>
<keyword evidence="4" id="KW-0808">Transferase</keyword>
<dbReference type="GO" id="GO:0016811">
    <property type="term" value="F:hydrolase activity, acting on carbon-nitrogen (but not peptide) bonds, in linear amides"/>
    <property type="evidence" value="ECO:0007669"/>
    <property type="project" value="UniProtKB-UniRule"/>
</dbReference>
<dbReference type="NCBIfam" id="TIGR03442">
    <property type="entry name" value="ergothioneine biosynthesis protein EgtC"/>
    <property type="match status" value="1"/>
</dbReference>
<dbReference type="AlphaFoldDB" id="A0A1I5ZWM0"/>
<dbReference type="Proteomes" id="UP000199137">
    <property type="component" value="Unassembled WGS sequence"/>
</dbReference>
<dbReference type="GO" id="GO:0016740">
    <property type="term" value="F:transferase activity"/>
    <property type="evidence" value="ECO:0007669"/>
    <property type="project" value="UniProtKB-KW"/>
</dbReference>
<dbReference type="STRING" id="112413.SAMN05421854_116157"/>
<evidence type="ECO:0000256" key="2">
    <source>
        <dbReference type="HAMAP-Rule" id="MF_02036"/>
    </source>
</evidence>
<dbReference type="RefSeq" id="WP_093576537.1">
    <property type="nucleotide sequence ID" value="NZ_FOWC01000016.1"/>
</dbReference>
<evidence type="ECO:0000313" key="5">
    <source>
        <dbReference type="Proteomes" id="UP000199137"/>
    </source>
</evidence>
<dbReference type="CDD" id="cd01908">
    <property type="entry name" value="YafJ"/>
    <property type="match status" value="1"/>
</dbReference>
<protein>
    <recommendedName>
        <fullName evidence="2">Gamma-glutamyl-hercynylcysteine sulfoxide hydrolase</fullName>
        <ecNumber evidence="2">3.5.1.118</ecNumber>
    </recommendedName>
    <alternativeName>
        <fullName evidence="2">Gamma-glutamyl hercynylcysteine S-oxide hydrolase</fullName>
    </alternativeName>
</protein>
<evidence type="ECO:0000256" key="1">
    <source>
        <dbReference type="ARBA" id="ARBA00022962"/>
    </source>
</evidence>
<dbReference type="GO" id="GO:0052699">
    <property type="term" value="P:ergothioneine biosynthetic process"/>
    <property type="evidence" value="ECO:0007669"/>
    <property type="project" value="UniProtKB-UniRule"/>
</dbReference>
<keyword evidence="1 2" id="KW-0315">Glutamine amidotransferase</keyword>